<name>A0A4C1UBA1_EUMVA</name>
<dbReference type="Proteomes" id="UP000299102">
    <property type="component" value="Unassembled WGS sequence"/>
</dbReference>
<evidence type="ECO:0000313" key="2">
    <source>
        <dbReference type="Proteomes" id="UP000299102"/>
    </source>
</evidence>
<protein>
    <submittedName>
        <fullName evidence="1">Uncharacterized protein</fullName>
    </submittedName>
</protein>
<keyword evidence="2" id="KW-1185">Reference proteome</keyword>
<gene>
    <name evidence="1" type="ORF">EVAR_82371_1</name>
</gene>
<dbReference type="AlphaFoldDB" id="A0A4C1UBA1"/>
<reference evidence="1 2" key="1">
    <citation type="journal article" date="2019" name="Commun. Biol.">
        <title>The bagworm genome reveals a unique fibroin gene that provides high tensile strength.</title>
        <authorList>
            <person name="Kono N."/>
            <person name="Nakamura H."/>
            <person name="Ohtoshi R."/>
            <person name="Tomita M."/>
            <person name="Numata K."/>
            <person name="Arakawa K."/>
        </authorList>
    </citation>
    <scope>NUCLEOTIDE SEQUENCE [LARGE SCALE GENOMIC DNA]</scope>
</reference>
<sequence length="209" mass="24643">MTTSDWTSGRSDTIRETGGLIKVALYRHIRLHRPTLLKCTPASENELVIQNENAWLMKALRDDHSSRQQWDRYGGRSRDWDRHPNWDDDGNRYQDLYNDLGRDQTNTKSECFKAQRLKTSQELLNDAQKLMARRDMRLQSSPDMSDYRPSIDRFQIQRDTTVQAVFYKTVKRNKGSKVHECVEKHCKKMYVFAPQPRLTLQRASAPRHS</sequence>
<evidence type="ECO:0000313" key="1">
    <source>
        <dbReference type="EMBL" id="GBP23206.1"/>
    </source>
</evidence>
<accession>A0A4C1UBA1</accession>
<dbReference type="EMBL" id="BGZK01000148">
    <property type="protein sequence ID" value="GBP23206.1"/>
    <property type="molecule type" value="Genomic_DNA"/>
</dbReference>
<comment type="caution">
    <text evidence="1">The sequence shown here is derived from an EMBL/GenBank/DDBJ whole genome shotgun (WGS) entry which is preliminary data.</text>
</comment>
<proteinExistence type="predicted"/>
<organism evidence="1 2">
    <name type="scientific">Eumeta variegata</name>
    <name type="common">Bagworm moth</name>
    <name type="synonym">Eumeta japonica</name>
    <dbReference type="NCBI Taxonomy" id="151549"/>
    <lineage>
        <taxon>Eukaryota</taxon>
        <taxon>Metazoa</taxon>
        <taxon>Ecdysozoa</taxon>
        <taxon>Arthropoda</taxon>
        <taxon>Hexapoda</taxon>
        <taxon>Insecta</taxon>
        <taxon>Pterygota</taxon>
        <taxon>Neoptera</taxon>
        <taxon>Endopterygota</taxon>
        <taxon>Lepidoptera</taxon>
        <taxon>Glossata</taxon>
        <taxon>Ditrysia</taxon>
        <taxon>Tineoidea</taxon>
        <taxon>Psychidae</taxon>
        <taxon>Oiketicinae</taxon>
        <taxon>Eumeta</taxon>
    </lineage>
</organism>